<dbReference type="RefSeq" id="WP_174560640.1">
    <property type="nucleotide sequence ID" value="NZ_CADDTS010000048.1"/>
</dbReference>
<dbReference type="InterPro" id="IPR023631">
    <property type="entry name" value="Amidase_dom"/>
</dbReference>
<dbReference type="Proteomes" id="UP000489961">
    <property type="component" value="Unassembled WGS sequence"/>
</dbReference>
<dbReference type="PANTHER" id="PTHR46310:SF7">
    <property type="entry name" value="AMIDASE 1"/>
    <property type="match status" value="1"/>
</dbReference>
<dbReference type="InterPro" id="IPR020556">
    <property type="entry name" value="Amidase_CS"/>
</dbReference>
<sequence>MNSPFIEPQLAFQQFSTGALSHLSFAIKDLIDVKDYVTGGGNPTWKNTHEPSQQHAPCVQLLLNAGATFKGKTITDELAYSLEGRNHFFGTPLNPKWPEAMPGGSSSGSASAVALQQVDFSLGTDTGGSVRVPAAFCGIWGIRPTHNAISLTGVLPFASSFDTVGWFAHDIDTFIEVAKVLLPEDKTSLNLNSTLIGVAEAFDYRQQNAPNQAAELMNFAKKMGMHKLQQIIQYPVQDWLACYQYLQDASIKENLGPWIEKYSPEFGPLMQGNFQRVMENDGRDSAKYAALQAEISQQLDDLLSQHILILPTTPMALLNKDIDSTSLALFYQQALTVNAIAGLAGLPQVTIPVKNTQDYPIALSIIGPKHSDLQLIQLAKTLFHLAQDA</sequence>
<dbReference type="Gene3D" id="3.90.1300.10">
    <property type="entry name" value="Amidase signature (AS) domain"/>
    <property type="match status" value="1"/>
</dbReference>
<dbReference type="Pfam" id="PF01425">
    <property type="entry name" value="Amidase"/>
    <property type="match status" value="1"/>
</dbReference>
<evidence type="ECO:0000313" key="3">
    <source>
        <dbReference type="Proteomes" id="UP000489961"/>
    </source>
</evidence>
<organism evidence="2 3">
    <name type="scientific">Acinetobacter bouvetii</name>
    <dbReference type="NCBI Taxonomy" id="202951"/>
    <lineage>
        <taxon>Bacteria</taxon>
        <taxon>Pseudomonadati</taxon>
        <taxon>Pseudomonadota</taxon>
        <taxon>Gammaproteobacteria</taxon>
        <taxon>Moraxellales</taxon>
        <taxon>Moraxellaceae</taxon>
        <taxon>Acinetobacter</taxon>
    </lineage>
</organism>
<name>A0A811GEH2_9GAMM</name>
<protein>
    <submittedName>
        <fullName evidence="2">Glutamyl-tRNA(Gln) amidotransferase subunit A</fullName>
        <ecNumber evidence="2">6.3.5.7</ecNumber>
    </submittedName>
</protein>
<dbReference type="PANTHER" id="PTHR46310">
    <property type="entry name" value="AMIDASE 1"/>
    <property type="match status" value="1"/>
</dbReference>
<comment type="caution">
    <text evidence="2">The sequence shown here is derived from an EMBL/GenBank/DDBJ whole genome shotgun (WGS) entry which is preliminary data.</text>
</comment>
<dbReference type="GO" id="GO:0050567">
    <property type="term" value="F:glutaminyl-tRNA synthase (glutamine-hydrolyzing) activity"/>
    <property type="evidence" value="ECO:0007669"/>
    <property type="project" value="UniProtKB-EC"/>
</dbReference>
<proteinExistence type="predicted"/>
<dbReference type="AlphaFoldDB" id="A0A811GEH2"/>
<reference evidence="2 3" key="1">
    <citation type="submission" date="2020-02" db="EMBL/GenBank/DDBJ databases">
        <authorList>
            <person name="Chaudhuri R."/>
        </authorList>
    </citation>
    <scope>NUCLEOTIDE SEQUENCE [LARGE SCALE GENOMIC DNA]</scope>
    <source>
        <strain evidence="2">SFB21</strain>
    </source>
</reference>
<feature type="domain" description="Amidase" evidence="1">
    <location>
        <begin position="14"/>
        <end position="375"/>
    </location>
</feature>
<accession>A0A811GEH2</accession>
<dbReference type="GO" id="GO:0016740">
    <property type="term" value="F:transferase activity"/>
    <property type="evidence" value="ECO:0007669"/>
    <property type="project" value="UniProtKB-KW"/>
</dbReference>
<dbReference type="NCBIfam" id="NF006169">
    <property type="entry name" value="PRK08310.1"/>
    <property type="match status" value="1"/>
</dbReference>
<evidence type="ECO:0000259" key="1">
    <source>
        <dbReference type="Pfam" id="PF01425"/>
    </source>
</evidence>
<evidence type="ECO:0000313" key="2">
    <source>
        <dbReference type="EMBL" id="CAB1221638.1"/>
    </source>
</evidence>
<dbReference type="EC" id="6.3.5.7" evidence="2"/>
<dbReference type="SUPFAM" id="SSF75304">
    <property type="entry name" value="Amidase signature (AS) enzymes"/>
    <property type="match status" value="1"/>
</dbReference>
<dbReference type="InterPro" id="IPR036928">
    <property type="entry name" value="AS_sf"/>
</dbReference>
<keyword evidence="2" id="KW-0808">Transferase</keyword>
<gene>
    <name evidence="2" type="primary">gatA_2</name>
    <name evidence="2" type="ORF">SFB21_2907</name>
</gene>
<dbReference type="PROSITE" id="PS00571">
    <property type="entry name" value="AMIDASES"/>
    <property type="match status" value="1"/>
</dbReference>
<dbReference type="EMBL" id="CADDTS010000048">
    <property type="protein sequence ID" value="CAB1221638.1"/>
    <property type="molecule type" value="Genomic_DNA"/>
</dbReference>
<keyword evidence="2" id="KW-0436">Ligase</keyword>